<dbReference type="EMBL" id="JACXYU010000012">
    <property type="protein sequence ID" value="MBD3933942.1"/>
    <property type="molecule type" value="Genomic_DNA"/>
</dbReference>
<dbReference type="RefSeq" id="WP_191211232.1">
    <property type="nucleotide sequence ID" value="NZ_BAABKL010000022.1"/>
</dbReference>
<sequence>MRNSLRSAELLLPLVLTIGCASDDKPAIEPAPASPAALPTEQPPSDAPSSPKAAPEPLPLGKAWEWGHEDSETVIGASGSTTAVAYHQPITTIEPYDPGIPDETWGQLEAKVCVEEGEIVVSQFPWSLAFPDGARVDITGLTGGDLPRPQFPMDAPVRAGGCVRGFVMFPVPKDQRPERIIYAPEGAGEGGYVEWSVPAS</sequence>
<dbReference type="Proteomes" id="UP000632289">
    <property type="component" value="Unassembled WGS sequence"/>
</dbReference>
<evidence type="ECO:0000313" key="3">
    <source>
        <dbReference type="Proteomes" id="UP000632289"/>
    </source>
</evidence>
<feature type="compositionally biased region" description="Low complexity" evidence="1">
    <location>
        <begin position="28"/>
        <end position="40"/>
    </location>
</feature>
<comment type="caution">
    <text evidence="2">The sequence shown here is derived from an EMBL/GenBank/DDBJ whole genome shotgun (WGS) entry which is preliminary data.</text>
</comment>
<keyword evidence="3" id="KW-1185">Reference proteome</keyword>
<dbReference type="PROSITE" id="PS51257">
    <property type="entry name" value="PROKAR_LIPOPROTEIN"/>
    <property type="match status" value="1"/>
</dbReference>
<accession>A0A927F394</accession>
<dbReference type="AlphaFoldDB" id="A0A927F394"/>
<reference evidence="2" key="1">
    <citation type="submission" date="2020-09" db="EMBL/GenBank/DDBJ databases">
        <title>Secondary metabolite and genome analysis of marine Streptomyces chumphonensis KK1-2T.</title>
        <authorList>
            <person name="Phongsopitanun W."/>
            <person name="Kanchanasin P."/>
            <person name="Pittayakhajonwut P."/>
            <person name="Suwanborirux K."/>
            <person name="Tanasupawat S."/>
        </authorList>
    </citation>
    <scope>NUCLEOTIDE SEQUENCE</scope>
    <source>
        <strain evidence="2">KK1-2</strain>
    </source>
</reference>
<evidence type="ECO:0008006" key="4">
    <source>
        <dbReference type="Google" id="ProtNLM"/>
    </source>
</evidence>
<organism evidence="2 3">
    <name type="scientific">Streptomyces chumphonensis</name>
    <dbReference type="NCBI Taxonomy" id="1214925"/>
    <lineage>
        <taxon>Bacteria</taxon>
        <taxon>Bacillati</taxon>
        <taxon>Actinomycetota</taxon>
        <taxon>Actinomycetes</taxon>
        <taxon>Kitasatosporales</taxon>
        <taxon>Streptomycetaceae</taxon>
        <taxon>Streptomyces</taxon>
    </lineage>
</organism>
<name>A0A927F394_9ACTN</name>
<gene>
    <name evidence="2" type="ORF">IF129_20575</name>
</gene>
<proteinExistence type="predicted"/>
<feature type="region of interest" description="Disordered" evidence="1">
    <location>
        <begin position="23"/>
        <end position="63"/>
    </location>
</feature>
<evidence type="ECO:0000256" key="1">
    <source>
        <dbReference type="SAM" id="MobiDB-lite"/>
    </source>
</evidence>
<protein>
    <recommendedName>
        <fullName evidence="4">DUF4352 domain-containing protein</fullName>
    </recommendedName>
</protein>
<evidence type="ECO:0000313" key="2">
    <source>
        <dbReference type="EMBL" id="MBD3933942.1"/>
    </source>
</evidence>